<dbReference type="Proteomes" id="UP000637002">
    <property type="component" value="Unassembled WGS sequence"/>
</dbReference>
<comment type="function">
    <text evidence="1">Mediates coordination of peptidoglycan synthesis and outer membrane constriction during cell division.</text>
</comment>
<evidence type="ECO:0000313" key="4">
    <source>
        <dbReference type="Proteomes" id="UP000637002"/>
    </source>
</evidence>
<feature type="chain" id="PRO_5038188125" description="Cell division coordinator CpoB" evidence="1">
    <location>
        <begin position="27"/>
        <end position="323"/>
    </location>
</feature>
<dbReference type="AlphaFoldDB" id="A0A916U9P7"/>
<dbReference type="InterPro" id="IPR034706">
    <property type="entry name" value="CpoB"/>
</dbReference>
<dbReference type="Pfam" id="PF13174">
    <property type="entry name" value="TPR_6"/>
    <property type="match status" value="2"/>
</dbReference>
<feature type="region of interest" description="Disordered" evidence="2">
    <location>
        <begin position="75"/>
        <end position="148"/>
    </location>
</feature>
<comment type="subcellular location">
    <subcellularLocation>
        <location evidence="1">Periplasm</location>
    </subcellularLocation>
</comment>
<evidence type="ECO:0000256" key="2">
    <source>
        <dbReference type="SAM" id="MobiDB-lite"/>
    </source>
</evidence>
<evidence type="ECO:0000313" key="3">
    <source>
        <dbReference type="EMBL" id="GGC64562.1"/>
    </source>
</evidence>
<accession>A0A916U9P7</accession>
<dbReference type="EMBL" id="BMGG01000004">
    <property type="protein sequence ID" value="GGC64562.1"/>
    <property type="molecule type" value="Genomic_DNA"/>
</dbReference>
<organism evidence="3 4">
    <name type="scientific">Chelatococcus reniformis</name>
    <dbReference type="NCBI Taxonomy" id="1494448"/>
    <lineage>
        <taxon>Bacteria</taxon>
        <taxon>Pseudomonadati</taxon>
        <taxon>Pseudomonadota</taxon>
        <taxon>Alphaproteobacteria</taxon>
        <taxon>Hyphomicrobiales</taxon>
        <taxon>Chelatococcaceae</taxon>
        <taxon>Chelatococcus</taxon>
    </lineage>
</organism>
<feature type="region of interest" description="Disordered" evidence="2">
    <location>
        <begin position="167"/>
        <end position="203"/>
    </location>
</feature>
<dbReference type="InterPro" id="IPR014162">
    <property type="entry name" value="CpoB_C"/>
</dbReference>
<dbReference type="Gene3D" id="1.25.40.10">
    <property type="entry name" value="Tetratricopeptide repeat domain"/>
    <property type="match status" value="1"/>
</dbReference>
<gene>
    <name evidence="1" type="primary">cpoB</name>
    <name evidence="3" type="ORF">GCM10010994_23940</name>
</gene>
<proteinExistence type="inferred from homology"/>
<evidence type="ECO:0000256" key="1">
    <source>
        <dbReference type="HAMAP-Rule" id="MF_02066"/>
    </source>
</evidence>
<reference evidence="3" key="2">
    <citation type="submission" date="2020-09" db="EMBL/GenBank/DDBJ databases">
        <authorList>
            <person name="Sun Q."/>
            <person name="Zhou Y."/>
        </authorList>
    </citation>
    <scope>NUCLEOTIDE SEQUENCE</scope>
    <source>
        <strain evidence="3">CGMCC 1.12919</strain>
    </source>
</reference>
<keyword evidence="1" id="KW-0732">Signal</keyword>
<comment type="caution">
    <text evidence="3">The sequence shown here is derived from an EMBL/GenBank/DDBJ whole genome shotgun (WGS) entry which is preliminary data.</text>
</comment>
<keyword evidence="1" id="KW-0131">Cell cycle</keyword>
<keyword evidence="1" id="KW-0132">Cell division</keyword>
<dbReference type="HAMAP" id="MF_02066">
    <property type="entry name" value="CpoB"/>
    <property type="match status" value="1"/>
</dbReference>
<dbReference type="InterPro" id="IPR011990">
    <property type="entry name" value="TPR-like_helical_dom_sf"/>
</dbReference>
<dbReference type="NCBIfam" id="TIGR02795">
    <property type="entry name" value="tol_pal_ybgF"/>
    <property type="match status" value="1"/>
</dbReference>
<dbReference type="SUPFAM" id="SSF48452">
    <property type="entry name" value="TPR-like"/>
    <property type="match status" value="1"/>
</dbReference>
<feature type="coiled-coil region" evidence="1">
    <location>
        <begin position="36"/>
        <end position="70"/>
    </location>
</feature>
<name>A0A916U9P7_9HYPH</name>
<sequence length="323" mass="34910" precursor="true">MTVLRPLVRNIAAVLALAAFAFPALAQDPGDMIVRIGRLENQLRQMAGQIEQLQFENRRLTEQLRKFQEDVEFRFQDKPGGGAGARSAPQQSPPSASQQPPRGSQRRGDAFDPSRSPGAPGAPQPLGSPRSAAPPLAPDGVPGVPQGAIATGGVQIIDDQDGDTRVAAADPEAPMDDSGAPPPPRGGTSIASTGNPASPRADYDAAFSDMSERHYDQAEMGFRRYLQSHPRDRLVPDATYWLGESYYQRGRYREAAEQFLKVSTDFGGSGKAPDSLVKLGMSLNRIGAHDQACATYGEVIRRYPQASAEVRSAIDRERRRTKC</sequence>
<keyword evidence="1" id="KW-0574">Periplasm</keyword>
<dbReference type="RefSeq" id="WP_188609398.1">
    <property type="nucleotide sequence ID" value="NZ_BMGG01000004.1"/>
</dbReference>
<keyword evidence="4" id="KW-1185">Reference proteome</keyword>
<feature type="signal peptide" evidence="1">
    <location>
        <begin position="1"/>
        <end position="26"/>
    </location>
</feature>
<reference evidence="3" key="1">
    <citation type="journal article" date="2014" name="Int. J. Syst. Evol. Microbiol.">
        <title>Complete genome sequence of Corynebacterium casei LMG S-19264T (=DSM 44701T), isolated from a smear-ripened cheese.</title>
        <authorList>
            <consortium name="US DOE Joint Genome Institute (JGI-PGF)"/>
            <person name="Walter F."/>
            <person name="Albersmeier A."/>
            <person name="Kalinowski J."/>
            <person name="Ruckert C."/>
        </authorList>
    </citation>
    <scope>NUCLEOTIDE SEQUENCE</scope>
    <source>
        <strain evidence="3">CGMCC 1.12919</strain>
    </source>
</reference>
<protein>
    <recommendedName>
        <fullName evidence="1">Cell division coordinator CpoB</fullName>
    </recommendedName>
</protein>
<feature type="compositionally biased region" description="Low complexity" evidence="2">
    <location>
        <begin position="85"/>
        <end position="103"/>
    </location>
</feature>
<comment type="similarity">
    <text evidence="1">Belongs to the CpoB family.</text>
</comment>
<dbReference type="GO" id="GO:0030288">
    <property type="term" value="C:outer membrane-bounded periplasmic space"/>
    <property type="evidence" value="ECO:0007669"/>
    <property type="project" value="UniProtKB-UniRule"/>
</dbReference>
<keyword evidence="1" id="KW-0175">Coiled coil</keyword>
<dbReference type="GO" id="GO:0043093">
    <property type="term" value="P:FtsZ-dependent cytokinesis"/>
    <property type="evidence" value="ECO:0007669"/>
    <property type="project" value="UniProtKB-UniRule"/>
</dbReference>
<dbReference type="InterPro" id="IPR019734">
    <property type="entry name" value="TPR_rpt"/>
</dbReference>